<dbReference type="AlphaFoldDB" id="A0A158EE04"/>
<sequence length="59" mass="6864">MECSKSMRQQYPIGSLFRLDVKLIHREGTPLLYAHYAAPFERVSIDEAQRFIAVMYGKT</sequence>
<dbReference type="EMBL" id="FCOX02000073">
    <property type="protein sequence ID" value="SAL05054.1"/>
    <property type="molecule type" value="Genomic_DNA"/>
</dbReference>
<evidence type="ECO:0000313" key="2">
    <source>
        <dbReference type="Proteomes" id="UP000071859"/>
    </source>
</evidence>
<gene>
    <name evidence="1" type="ORF">AWB78_07268</name>
</gene>
<protein>
    <submittedName>
        <fullName evidence="1">Uncharacterized protein</fullName>
    </submittedName>
</protein>
<proteinExistence type="predicted"/>
<dbReference type="Proteomes" id="UP000071859">
    <property type="component" value="Unassembled WGS sequence"/>
</dbReference>
<evidence type="ECO:0000313" key="1">
    <source>
        <dbReference type="EMBL" id="SAL05054.1"/>
    </source>
</evidence>
<comment type="caution">
    <text evidence="1">The sequence shown here is derived from an EMBL/GenBank/DDBJ whole genome shotgun (WGS) entry which is preliminary data.</text>
</comment>
<accession>A0A158EE04</accession>
<name>A0A158EE04_9BURK</name>
<organism evidence="1 2">
    <name type="scientific">Caballeronia calidae</name>
    <dbReference type="NCBI Taxonomy" id="1777139"/>
    <lineage>
        <taxon>Bacteria</taxon>
        <taxon>Pseudomonadati</taxon>
        <taxon>Pseudomonadota</taxon>
        <taxon>Betaproteobacteria</taxon>
        <taxon>Burkholderiales</taxon>
        <taxon>Burkholderiaceae</taxon>
        <taxon>Caballeronia</taxon>
    </lineage>
</organism>
<keyword evidence="2" id="KW-1185">Reference proteome</keyword>
<reference evidence="1" key="1">
    <citation type="submission" date="2016-01" db="EMBL/GenBank/DDBJ databases">
        <authorList>
            <person name="Peeters C."/>
        </authorList>
    </citation>
    <scope>NUCLEOTIDE SEQUENCE</scope>
    <source>
        <strain evidence="1">LMG 29321</strain>
    </source>
</reference>